<dbReference type="Proteomes" id="UP000001861">
    <property type="component" value="Unassembled WGS sequence"/>
</dbReference>
<dbReference type="Gene3D" id="3.90.245.10">
    <property type="entry name" value="Ribonucleoside hydrolase-like"/>
    <property type="match status" value="1"/>
</dbReference>
<dbReference type="eggNOG" id="KOG2938">
    <property type="taxonomic scope" value="Eukaryota"/>
</dbReference>
<organism evidence="6 7">
    <name type="scientific">Coprinopsis cinerea (strain Okayama-7 / 130 / ATCC MYA-4618 / FGSC 9003)</name>
    <name type="common">Inky cap fungus</name>
    <name type="synonym">Hormographiella aspergillata</name>
    <dbReference type="NCBI Taxonomy" id="240176"/>
    <lineage>
        <taxon>Eukaryota</taxon>
        <taxon>Fungi</taxon>
        <taxon>Dikarya</taxon>
        <taxon>Basidiomycota</taxon>
        <taxon>Agaricomycotina</taxon>
        <taxon>Agaricomycetes</taxon>
        <taxon>Agaricomycetidae</taxon>
        <taxon>Agaricales</taxon>
        <taxon>Agaricineae</taxon>
        <taxon>Psathyrellaceae</taxon>
        <taxon>Coprinopsis</taxon>
    </lineage>
</organism>
<dbReference type="Pfam" id="PF01156">
    <property type="entry name" value="IU_nuc_hydro"/>
    <property type="match status" value="1"/>
</dbReference>
<dbReference type="InterPro" id="IPR036452">
    <property type="entry name" value="Ribo_hydro-like"/>
</dbReference>
<name>A8NZ17_COPC7</name>
<keyword evidence="7" id="KW-1185">Reference proteome</keyword>
<dbReference type="PANTHER" id="PTHR12304:SF4">
    <property type="entry name" value="URIDINE NUCLEOSIDASE"/>
    <property type="match status" value="1"/>
</dbReference>
<protein>
    <submittedName>
        <fullName evidence="6">Uridine nucleosidase</fullName>
    </submittedName>
</protein>
<comment type="similarity">
    <text evidence="1">Belongs to the IUNH family.</text>
</comment>
<evidence type="ECO:0000313" key="7">
    <source>
        <dbReference type="Proteomes" id="UP000001861"/>
    </source>
</evidence>
<evidence type="ECO:0000256" key="1">
    <source>
        <dbReference type="ARBA" id="ARBA00009176"/>
    </source>
</evidence>
<evidence type="ECO:0000256" key="2">
    <source>
        <dbReference type="ARBA" id="ARBA00022801"/>
    </source>
</evidence>
<feature type="domain" description="Inosine/uridine-preferring nucleoside hydrolase" evidence="5">
    <location>
        <begin position="4"/>
        <end position="354"/>
    </location>
</feature>
<reference evidence="6 7" key="1">
    <citation type="journal article" date="2010" name="Proc. Natl. Acad. Sci. U.S.A.">
        <title>Insights into evolution of multicellular fungi from the assembled chromosomes of the mushroom Coprinopsis cinerea (Coprinus cinereus).</title>
        <authorList>
            <person name="Stajich J.E."/>
            <person name="Wilke S.K."/>
            <person name="Ahren D."/>
            <person name="Au C.H."/>
            <person name="Birren B.W."/>
            <person name="Borodovsky M."/>
            <person name="Burns C."/>
            <person name="Canback B."/>
            <person name="Casselton L.A."/>
            <person name="Cheng C.K."/>
            <person name="Deng J."/>
            <person name="Dietrich F.S."/>
            <person name="Fargo D.C."/>
            <person name="Farman M.L."/>
            <person name="Gathman A.C."/>
            <person name="Goldberg J."/>
            <person name="Guigo R."/>
            <person name="Hoegger P.J."/>
            <person name="Hooker J.B."/>
            <person name="Huggins A."/>
            <person name="James T.Y."/>
            <person name="Kamada T."/>
            <person name="Kilaru S."/>
            <person name="Kodira C."/>
            <person name="Kues U."/>
            <person name="Kupfer D."/>
            <person name="Kwan H.S."/>
            <person name="Lomsadze A."/>
            <person name="Li W."/>
            <person name="Lilly W.W."/>
            <person name="Ma L.J."/>
            <person name="Mackey A.J."/>
            <person name="Manning G."/>
            <person name="Martin F."/>
            <person name="Muraguchi H."/>
            <person name="Natvig D.O."/>
            <person name="Palmerini H."/>
            <person name="Ramesh M.A."/>
            <person name="Rehmeyer C.J."/>
            <person name="Roe B.A."/>
            <person name="Shenoy N."/>
            <person name="Stanke M."/>
            <person name="Ter-Hovhannisyan V."/>
            <person name="Tunlid A."/>
            <person name="Velagapudi R."/>
            <person name="Vision T.J."/>
            <person name="Zeng Q."/>
            <person name="Zolan M.E."/>
            <person name="Pukkila P.J."/>
        </authorList>
    </citation>
    <scope>NUCLEOTIDE SEQUENCE [LARGE SCALE GENOMIC DNA]</scope>
    <source>
        <strain evidence="7">Okayama-7 / 130 / ATCC MYA-4618 / FGSC 9003</strain>
    </source>
</reference>
<dbReference type="GO" id="GO:0008477">
    <property type="term" value="F:purine nucleosidase activity"/>
    <property type="evidence" value="ECO:0007669"/>
    <property type="project" value="TreeGrafter"/>
</dbReference>
<dbReference type="OrthoDB" id="432381at2759"/>
<evidence type="ECO:0000256" key="4">
    <source>
        <dbReference type="SAM" id="MobiDB-lite"/>
    </source>
</evidence>
<dbReference type="HOGENOM" id="CLU_036838_2_0_1"/>
<accession>A8NZ17</accession>
<evidence type="ECO:0000259" key="5">
    <source>
        <dbReference type="Pfam" id="PF01156"/>
    </source>
</evidence>
<proteinExistence type="inferred from homology"/>
<dbReference type="KEGG" id="cci:CC1G_08134"/>
<dbReference type="EMBL" id="AACS02000005">
    <property type="protein sequence ID" value="EAU84204.2"/>
    <property type="molecule type" value="Genomic_DNA"/>
</dbReference>
<dbReference type="OMA" id="WVGVETK"/>
<dbReference type="GeneID" id="6014131"/>
<keyword evidence="2" id="KW-0378">Hydrolase</keyword>
<evidence type="ECO:0000256" key="3">
    <source>
        <dbReference type="ARBA" id="ARBA00023295"/>
    </source>
</evidence>
<comment type="caution">
    <text evidence="6">The sequence shown here is derived from an EMBL/GenBank/DDBJ whole genome shotgun (WGS) entry which is preliminary data.</text>
</comment>
<dbReference type="RefSeq" id="XP_001837580.2">
    <property type="nucleotide sequence ID" value="XM_001837528.2"/>
</dbReference>
<dbReference type="InterPro" id="IPR023186">
    <property type="entry name" value="IUNH"/>
</dbReference>
<dbReference type="GO" id="GO:0006152">
    <property type="term" value="P:purine nucleoside catabolic process"/>
    <property type="evidence" value="ECO:0007669"/>
    <property type="project" value="TreeGrafter"/>
</dbReference>
<feature type="region of interest" description="Disordered" evidence="4">
    <location>
        <begin position="236"/>
        <end position="255"/>
    </location>
</feature>
<evidence type="ECO:0000313" key="6">
    <source>
        <dbReference type="EMBL" id="EAU84204.2"/>
    </source>
</evidence>
<dbReference type="FunCoup" id="A8NZ17">
    <property type="interactions" value="256"/>
</dbReference>
<dbReference type="VEuPathDB" id="FungiDB:CC1G_08134"/>
<sequence>MKPIWLDVDPVRVESKGLEDGHDDATALMLALNLPNIKLLGVSTTHGNASSYYTALNAARCLFAFGAKPGEIYVYPGADKPLILPAKHDPEIHGVDGLGGVEGLPALDDPRVLQFFKVDEDGKRVRALEAMSGIIRQTWNGGKGEKVTVVSTGPMTNIALFVSVYPDLLDAVEEFVFMGGAVGMGNRSAVAEYNIMCDPHAAQIVLDVPVKKTMVPINVTHTAIVTRDVHRRLLSPHTPAVSHSSSPDEPLPNPTTLNLRHTLSTLISFFAAAYKSTFGFDDGPPLHDALTIAYISKPELFKATRYRVDVELTGTHSLGETVVDIWRYKKCDESWGRTGRNCLVADFLNVPGFFNLLLEAVETCDKVSPLNKNSG</sequence>
<dbReference type="STRING" id="240176.A8NZ17"/>
<gene>
    <name evidence="6" type="ORF">CC1G_08134</name>
</gene>
<dbReference type="GO" id="GO:0005829">
    <property type="term" value="C:cytosol"/>
    <property type="evidence" value="ECO:0007669"/>
    <property type="project" value="TreeGrafter"/>
</dbReference>
<keyword evidence="3" id="KW-0326">Glycosidase</keyword>
<dbReference type="InParanoid" id="A8NZ17"/>
<dbReference type="PANTHER" id="PTHR12304">
    <property type="entry name" value="INOSINE-URIDINE PREFERRING NUCLEOSIDE HYDROLASE"/>
    <property type="match status" value="1"/>
</dbReference>
<dbReference type="InterPro" id="IPR001910">
    <property type="entry name" value="Inosine/uridine_hydrolase_dom"/>
</dbReference>
<dbReference type="AlphaFoldDB" id="A8NZ17"/>
<dbReference type="SUPFAM" id="SSF53590">
    <property type="entry name" value="Nucleoside hydrolase"/>
    <property type="match status" value="1"/>
</dbReference>